<evidence type="ECO:0000256" key="1">
    <source>
        <dbReference type="ARBA" id="ARBA00004196"/>
    </source>
</evidence>
<feature type="signal peptide" evidence="5">
    <location>
        <begin position="1"/>
        <end position="21"/>
    </location>
</feature>
<accession>A0AAX3W746</accession>
<evidence type="ECO:0000313" key="7">
    <source>
        <dbReference type="EMBL" id="WHI60565.1"/>
    </source>
</evidence>
<comment type="subcellular location">
    <subcellularLocation>
        <location evidence="1">Cell envelope</location>
    </subcellularLocation>
</comment>
<dbReference type="PANTHER" id="PTHR30532:SF28">
    <property type="entry name" value="PETROBACTIN-BINDING PROTEIN YCLQ"/>
    <property type="match status" value="1"/>
</dbReference>
<dbReference type="PANTHER" id="PTHR30532">
    <property type="entry name" value="IRON III DICITRATE-BINDING PERIPLASMIC PROTEIN"/>
    <property type="match status" value="1"/>
</dbReference>
<proteinExistence type="inferred from homology"/>
<feature type="domain" description="Fe/B12 periplasmic-binding" evidence="6">
    <location>
        <begin position="66"/>
        <end position="332"/>
    </location>
</feature>
<reference evidence="7" key="1">
    <citation type="journal article" date="2023" name="Antibiotics">
        <title>Prevalence and Molecular Characterization of Methicillin-Resistant Staphylococci (MRS) and Mammaliicocci (MRM) in Dromedary Camels from Algeria: First Detection of SCCmec-mecC Hybrid in Methicillin-Resistant Mammaliicoccus lentus.</title>
        <authorList>
            <person name="Belhout C."/>
            <person name="Boyen F."/>
            <person name="Vereecke N."/>
            <person name="Theuns S."/>
            <person name="Taibi N."/>
            <person name="Stegger M."/>
            <person name="de la Fe-Rodriguez P.Y."/>
            <person name="Bouayad L."/>
            <person name="Elgroud R."/>
            <person name="Butaye P."/>
        </authorList>
    </citation>
    <scope>NUCLEOTIDE SEQUENCE</scope>
    <source>
        <strain evidence="7">7048</strain>
    </source>
</reference>
<dbReference type="AlphaFoldDB" id="A0AAX3W746"/>
<organism evidence="7 8">
    <name type="scientific">Mammaliicoccus lentus</name>
    <name type="common">Staphylococcus lentus</name>
    <dbReference type="NCBI Taxonomy" id="42858"/>
    <lineage>
        <taxon>Bacteria</taxon>
        <taxon>Bacillati</taxon>
        <taxon>Bacillota</taxon>
        <taxon>Bacilli</taxon>
        <taxon>Bacillales</taxon>
        <taxon>Staphylococcaceae</taxon>
        <taxon>Mammaliicoccus</taxon>
    </lineage>
</organism>
<evidence type="ECO:0000259" key="6">
    <source>
        <dbReference type="PROSITE" id="PS50983"/>
    </source>
</evidence>
<dbReference type="PROSITE" id="PS51257">
    <property type="entry name" value="PROKAR_LIPOPROTEIN"/>
    <property type="match status" value="1"/>
</dbReference>
<gene>
    <name evidence="7" type="ORF">PYH69_02745</name>
</gene>
<dbReference type="EMBL" id="CP118848">
    <property type="protein sequence ID" value="WHI60565.1"/>
    <property type="molecule type" value="Genomic_DNA"/>
</dbReference>
<dbReference type="GO" id="GO:1901678">
    <property type="term" value="P:iron coordination entity transport"/>
    <property type="evidence" value="ECO:0007669"/>
    <property type="project" value="UniProtKB-ARBA"/>
</dbReference>
<dbReference type="Pfam" id="PF01497">
    <property type="entry name" value="Peripla_BP_2"/>
    <property type="match status" value="1"/>
</dbReference>
<name>A0AAX3W746_MAMLE</name>
<evidence type="ECO:0000313" key="8">
    <source>
        <dbReference type="Proteomes" id="UP001223261"/>
    </source>
</evidence>
<sequence>MRKYITLVVCALLLLTACSNNDNKAAKSEKETVTIKKTFEYKEKNQDHNRGKKKTETVTIPKNPKNVIVMDYGALDIMQDLNLEDHITAIPKGENGSFLPDYLSKFKDKKYTNLGNPGRPNFEKIAEKDPDLILISFRQAYTKNLEEFKKAAPNAKVLYVSPDDDQYIDSIKENATNIGKIFDKESETQSLIKKLDKKVSSVKEVINDDKVMFTNVDNKGIKTYGSTGRYGGFLNGDLGIKHIDSKMPANSSGQVVSYEYIAKKNPDKIFYINRTDKETKGIPQELRNPVIQNVNAIKNNDILEFDANTWFFGAGGINSTIKQLDDIEKAYK</sequence>
<evidence type="ECO:0000256" key="4">
    <source>
        <dbReference type="ARBA" id="ARBA00022729"/>
    </source>
</evidence>
<evidence type="ECO:0000256" key="2">
    <source>
        <dbReference type="ARBA" id="ARBA00008814"/>
    </source>
</evidence>
<dbReference type="Gene3D" id="3.40.50.1980">
    <property type="entry name" value="Nitrogenase molybdenum iron protein domain"/>
    <property type="match status" value="2"/>
</dbReference>
<dbReference type="PROSITE" id="PS50983">
    <property type="entry name" value="FE_B12_PBP"/>
    <property type="match status" value="1"/>
</dbReference>
<dbReference type="InterPro" id="IPR002491">
    <property type="entry name" value="ABC_transptr_periplasmic_BD"/>
</dbReference>
<dbReference type="GO" id="GO:0030288">
    <property type="term" value="C:outer membrane-bounded periplasmic space"/>
    <property type="evidence" value="ECO:0007669"/>
    <property type="project" value="TreeGrafter"/>
</dbReference>
<dbReference type="InterPro" id="IPR051313">
    <property type="entry name" value="Bact_iron-sidero_bind"/>
</dbReference>
<dbReference type="RefSeq" id="WP_016999999.1">
    <property type="nucleotide sequence ID" value="NZ_CP118848.1"/>
</dbReference>
<feature type="chain" id="PRO_5043489315" evidence="5">
    <location>
        <begin position="22"/>
        <end position="332"/>
    </location>
</feature>
<protein>
    <submittedName>
        <fullName evidence="7">ABC transporter substrate-binding protein</fullName>
    </submittedName>
</protein>
<evidence type="ECO:0000256" key="3">
    <source>
        <dbReference type="ARBA" id="ARBA00022448"/>
    </source>
</evidence>
<dbReference type="Proteomes" id="UP001223261">
    <property type="component" value="Chromosome"/>
</dbReference>
<keyword evidence="3" id="KW-0813">Transport</keyword>
<comment type="similarity">
    <text evidence="2">Belongs to the bacterial solute-binding protein 8 family.</text>
</comment>
<dbReference type="SUPFAM" id="SSF53807">
    <property type="entry name" value="Helical backbone' metal receptor"/>
    <property type="match status" value="1"/>
</dbReference>
<evidence type="ECO:0000256" key="5">
    <source>
        <dbReference type="SAM" id="SignalP"/>
    </source>
</evidence>
<keyword evidence="4 5" id="KW-0732">Signal</keyword>